<name>A0ACC0E928_9BASI</name>
<dbReference type="EMBL" id="CM045873">
    <property type="protein sequence ID" value="KAI7947524.1"/>
    <property type="molecule type" value="Genomic_DNA"/>
</dbReference>
<evidence type="ECO:0000313" key="1">
    <source>
        <dbReference type="EMBL" id="KAI7947524.1"/>
    </source>
</evidence>
<dbReference type="Proteomes" id="UP001060170">
    <property type="component" value="Chromosome 9"/>
</dbReference>
<organism evidence="1 2">
    <name type="scientific">Puccinia striiformis f. sp. tritici</name>
    <dbReference type="NCBI Taxonomy" id="168172"/>
    <lineage>
        <taxon>Eukaryota</taxon>
        <taxon>Fungi</taxon>
        <taxon>Dikarya</taxon>
        <taxon>Basidiomycota</taxon>
        <taxon>Pucciniomycotina</taxon>
        <taxon>Pucciniomycetes</taxon>
        <taxon>Pucciniales</taxon>
        <taxon>Pucciniaceae</taxon>
        <taxon>Puccinia</taxon>
    </lineage>
</organism>
<reference evidence="2" key="1">
    <citation type="journal article" date="2018" name="BMC Genomics">
        <title>Genomic insights into host adaptation between the wheat stripe rust pathogen (Puccinia striiformis f. sp. tritici) and the barley stripe rust pathogen (Puccinia striiformis f. sp. hordei).</title>
        <authorList>
            <person name="Xia C."/>
            <person name="Wang M."/>
            <person name="Yin C."/>
            <person name="Cornejo O.E."/>
            <person name="Hulbert S.H."/>
            <person name="Chen X."/>
        </authorList>
    </citation>
    <scope>NUCLEOTIDE SEQUENCE [LARGE SCALE GENOMIC DNA]</scope>
    <source>
        <strain evidence="2">93-210</strain>
    </source>
</reference>
<sequence>MYFSCLKNKHVTLALTQAERAHQVGSPPLQTAPEHQPRLCGLLPARFLPNSLFPDFIAQGCFLTRMLALLKCLIFFVVFHHIGCAVLSSLDDEAHVLQDSPRTLPDLDHQVGASNSIVTNEYGIALDGSHGNKAEEESELRNGSMARSHQIDLRTNEEFSKINSQLESFREVLKHNRPPSDEDLAIWESLQNKLTEFKASQKEKPDRTKAEFQLDFLKSLFSLGDDFYRYRPMPSKLIKSSKIFQLKYLMEMVEFHIDLLFLKNGQKFFDSPDSVIPQLEFMTTGLAFKHFHGFIEGKFLSPKKTVVYADTANAALSVKDKKQVVYVALKTTLSHVTECFPQKGQLSRTFLMYREMFLRPGFLDQADLLATDIKKTGALNMNHLPNRGNDLETVNLINHLINHLRLPSSKGAQSRIELQLVFYMLEFFEEYYQPIMQVIFSTRRDRSPFEIQLEFMSSYLNFFRNRDQYPQHFYTRPNMMFVLMAKNPNSKPFLRRWIEGFILDIFEHDSWYRSTLHATTPKEKFTTWMGKIPDAQASSSLQLFTNPAMMLVPSSCVFLSLILLEIGASVLSGLDGEAHAARDPVRTFPGVDQAESSNVAQIVSTPAASTQEHQPRPKQYGIIPDGLSERNDERERMRIGRLETKVLIASLHAGSDDELSSIKKGLDDLYNAFKIPIIERLYPLSGLGPPITLLLPKSKPARPSRVSSLVRFLTPGTKARWLSTATSQLPNHLKQAARLRRFVRLSEARKQSRKLVPSIWTGKSPKPATKHINTNEHLISSPTVTSTLSLTPGKSTKFDEPQSPHDPESLHQNQLVTSNRLSSATAEISQQTQLPITKPSAPSKDSSPTERPRLLELVLEAKGVQLGKPPSSSPRSGVLEGNELESVNDVFVDDRTKIWNSLQDKLIKLKSFQNEEPETPKDPTFQLIFLKSLYLMGDYIFTHGLMPAKFIESIEIFNAKTLTEMVKFHIQLLFIKRGENFFDAPDSVIPELEFLITGSEMKHFHRSIKALPDEDQKHVVYAALSATLYHTPGCFPRRDIQVSDWFTEISRLFRRPELLEQLDGLSASLKDSADMDDLLNKRGNFPIVQLVNKLINYFRSPSWRNHQRKLEYQLVYYILEFLEDNYKPVMVAMLRRRREDLIFYQKQLKCLRTYLKFYRNRNQYPSHIYENPDMTFLALIRSDYVLFKWVFTYVADTFEHKSWYELRGTTPERPFTLWMSDRERNLSVPIRELFRRPGFLDQADWLATDSRTTAALNMNHLPNGGNGSDTVFLIHYLINNLRLPSSKGAQSRIELLLVFYMLEFFEEYYKPIMEGILSSREGRSIAHRNAT</sequence>
<reference evidence="1 2" key="3">
    <citation type="journal article" date="2022" name="Microbiol. Spectr.">
        <title>Folding features and dynamics of 3D genome architecture in plant fungal pathogens.</title>
        <authorList>
            <person name="Xia C."/>
        </authorList>
    </citation>
    <scope>NUCLEOTIDE SEQUENCE [LARGE SCALE GENOMIC DNA]</scope>
    <source>
        <strain evidence="1 2">93-210</strain>
    </source>
</reference>
<reference evidence="2" key="2">
    <citation type="journal article" date="2018" name="Mol. Plant Microbe Interact.">
        <title>Genome sequence resources for the wheat stripe rust pathogen (Puccinia striiformis f. sp. tritici) and the barley stripe rust pathogen (Puccinia striiformis f. sp. hordei).</title>
        <authorList>
            <person name="Xia C."/>
            <person name="Wang M."/>
            <person name="Yin C."/>
            <person name="Cornejo O.E."/>
            <person name="Hulbert S.H."/>
            <person name="Chen X."/>
        </authorList>
    </citation>
    <scope>NUCLEOTIDE SEQUENCE [LARGE SCALE GENOMIC DNA]</scope>
    <source>
        <strain evidence="2">93-210</strain>
    </source>
</reference>
<keyword evidence="2" id="KW-1185">Reference proteome</keyword>
<comment type="caution">
    <text evidence="1">The sequence shown here is derived from an EMBL/GenBank/DDBJ whole genome shotgun (WGS) entry which is preliminary data.</text>
</comment>
<protein>
    <submittedName>
        <fullName evidence="1">Uncharacterized protein</fullName>
    </submittedName>
</protein>
<gene>
    <name evidence="1" type="ORF">MJO28_009432</name>
</gene>
<accession>A0ACC0E928</accession>
<evidence type="ECO:0000313" key="2">
    <source>
        <dbReference type="Proteomes" id="UP001060170"/>
    </source>
</evidence>
<proteinExistence type="predicted"/>